<dbReference type="AlphaFoldDB" id="A0A242CH80"/>
<organism evidence="3">
    <name type="scientific">Candidatus Enterococcus mansonii</name>
    <dbReference type="NCBI Taxonomy" id="1834181"/>
    <lineage>
        <taxon>Bacteria</taxon>
        <taxon>Bacillati</taxon>
        <taxon>Bacillota</taxon>
        <taxon>Bacilli</taxon>
        <taxon>Lactobacillales</taxon>
        <taxon>Enterococcaceae</taxon>
        <taxon>Enterococcus</taxon>
    </lineage>
</organism>
<evidence type="ECO:0000313" key="4">
    <source>
        <dbReference type="Proteomes" id="UP000195139"/>
    </source>
</evidence>
<dbReference type="EMBL" id="NGLE02000001">
    <property type="protein sequence ID" value="MEI5994795.1"/>
    <property type="molecule type" value="Genomic_DNA"/>
</dbReference>
<dbReference type="Pfam" id="PF13643">
    <property type="entry name" value="DUF4145"/>
    <property type="match status" value="1"/>
</dbReference>
<reference evidence="3" key="1">
    <citation type="submission" date="2017-05" db="EMBL/GenBank/DDBJ databases">
        <title>The Genome Sequence of Enterococcus sp. 4G2_DIV0659.</title>
        <authorList>
            <consortium name="The Broad Institute Genomics Platform"/>
            <consortium name="The Broad Institute Genomic Center for Infectious Diseases"/>
            <person name="Earl A."/>
            <person name="Manson A."/>
            <person name="Schwartman J."/>
            <person name="Gilmore M."/>
            <person name="Abouelleil A."/>
            <person name="Cao P."/>
            <person name="Chapman S."/>
            <person name="Cusick C."/>
            <person name="Shea T."/>
            <person name="Young S."/>
            <person name="Neafsey D."/>
            <person name="Nusbaum C."/>
            <person name="Birren B."/>
        </authorList>
    </citation>
    <scope>NUCLEOTIDE SEQUENCE [LARGE SCALE GENOMIC DNA]</scope>
    <source>
        <strain evidence="3">4G2_DIV0659</strain>
    </source>
</reference>
<dbReference type="EMBL" id="NGLE01000001">
    <property type="protein sequence ID" value="OTO09604.1"/>
    <property type="molecule type" value="Genomic_DNA"/>
</dbReference>
<sequence length="226" mass="25972">MESNFICPFCSASVPIVEDTARSSTVYSYLKTDAIHVGNGTTYEPVDSIEVFFRYCPSCEKISVKALGTGSQFVGEKWNLYPDNNAKQLPDYIPVSIIEDYEEACKIVDLSPKSSATLSRRCLQGMIRDFWNVRKDTLLNEIKAIDNKVDSETKEVLHALRQLGNIGAHPERDINLIVDIEPDEANQLILFIEYLFEEWYIKRHDRKSMLTKIKNINLKKQETRKQ</sequence>
<evidence type="ECO:0000259" key="1">
    <source>
        <dbReference type="Pfam" id="PF13643"/>
    </source>
</evidence>
<comment type="caution">
    <text evidence="3">The sequence shown here is derived from an EMBL/GenBank/DDBJ whole genome shotgun (WGS) entry which is preliminary data.</text>
</comment>
<protein>
    <recommendedName>
        <fullName evidence="1">DUF4145 domain-containing protein</fullName>
    </recommendedName>
</protein>
<dbReference type="STRING" id="1834181.A5880_000283"/>
<dbReference type="RefSeq" id="WP_086329244.1">
    <property type="nucleotide sequence ID" value="NZ_NGLE02000001.1"/>
</dbReference>
<name>A0A242CH80_9ENTE</name>
<dbReference type="Proteomes" id="UP000195139">
    <property type="component" value="Unassembled WGS sequence"/>
</dbReference>
<dbReference type="OrthoDB" id="9808624at2"/>
<gene>
    <name evidence="3" type="ORF">A5880_000283</name>
    <name evidence="2" type="ORF">A5880_002381</name>
</gene>
<feature type="domain" description="DUF4145" evidence="1">
    <location>
        <begin position="102"/>
        <end position="192"/>
    </location>
</feature>
<keyword evidence="4" id="KW-1185">Reference proteome</keyword>
<evidence type="ECO:0000313" key="2">
    <source>
        <dbReference type="EMBL" id="MEI5994795.1"/>
    </source>
</evidence>
<reference evidence="2 4" key="2">
    <citation type="submission" date="2018-07" db="EMBL/GenBank/DDBJ databases">
        <title>The Genome Sequence of Enterococcus sp. DIV0659b.</title>
        <authorList>
            <consortium name="The Broad Institute Genomics Platform"/>
            <consortium name="The Broad Institute Genomic Center for Infectious Diseases"/>
            <person name="Earl A."/>
            <person name="Manson A."/>
            <person name="Schwartman J."/>
            <person name="Gilmore M."/>
            <person name="Abouelleil A."/>
            <person name="Cao P."/>
            <person name="Chapman S."/>
            <person name="Cusick C."/>
            <person name="Shea T."/>
            <person name="Young S."/>
            <person name="Neafsey D."/>
            <person name="Nusbaum C."/>
            <person name="Birren B."/>
        </authorList>
    </citation>
    <scope>NUCLEOTIDE SEQUENCE [LARGE SCALE GENOMIC DNA]</scope>
    <source>
        <strain evidence="2 4">4G2_DIV0659</strain>
    </source>
</reference>
<dbReference type="InterPro" id="IPR025285">
    <property type="entry name" value="DUF4145"/>
</dbReference>
<accession>A0A242CH80</accession>
<evidence type="ECO:0000313" key="3">
    <source>
        <dbReference type="EMBL" id="OTO09604.1"/>
    </source>
</evidence>
<proteinExistence type="predicted"/>